<dbReference type="Proteomes" id="UP001345963">
    <property type="component" value="Unassembled WGS sequence"/>
</dbReference>
<organism evidence="1 2">
    <name type="scientific">Ataeniobius toweri</name>
    <dbReference type="NCBI Taxonomy" id="208326"/>
    <lineage>
        <taxon>Eukaryota</taxon>
        <taxon>Metazoa</taxon>
        <taxon>Chordata</taxon>
        <taxon>Craniata</taxon>
        <taxon>Vertebrata</taxon>
        <taxon>Euteleostomi</taxon>
        <taxon>Actinopterygii</taxon>
        <taxon>Neopterygii</taxon>
        <taxon>Teleostei</taxon>
        <taxon>Neoteleostei</taxon>
        <taxon>Acanthomorphata</taxon>
        <taxon>Ovalentaria</taxon>
        <taxon>Atherinomorphae</taxon>
        <taxon>Cyprinodontiformes</taxon>
        <taxon>Goodeidae</taxon>
        <taxon>Ataeniobius</taxon>
    </lineage>
</organism>
<sequence>MTAGQLRCWACKQTTADPRWAHRSAEVGEDEGLHGLHQVGGQSDWSVVGRFLGMHCFRNRNHTGGLPQDRDLLQTEAQCWCCRPSIWGRLAAWVWRITL</sequence>
<gene>
    <name evidence="1" type="ORF">ATANTOWER_022499</name>
</gene>
<accession>A0ABU7BRM6</accession>
<dbReference type="EMBL" id="JAHUTI010063925">
    <property type="protein sequence ID" value="MED6253106.1"/>
    <property type="molecule type" value="Genomic_DNA"/>
</dbReference>
<keyword evidence="2" id="KW-1185">Reference proteome</keyword>
<protein>
    <submittedName>
        <fullName evidence="1">Uncharacterized protein</fullName>
    </submittedName>
</protein>
<evidence type="ECO:0000313" key="1">
    <source>
        <dbReference type="EMBL" id="MED6253106.1"/>
    </source>
</evidence>
<evidence type="ECO:0000313" key="2">
    <source>
        <dbReference type="Proteomes" id="UP001345963"/>
    </source>
</evidence>
<name>A0ABU7BRM6_9TELE</name>
<proteinExistence type="predicted"/>
<comment type="caution">
    <text evidence="1">The sequence shown here is derived from an EMBL/GenBank/DDBJ whole genome shotgun (WGS) entry which is preliminary data.</text>
</comment>
<reference evidence="1 2" key="1">
    <citation type="submission" date="2021-07" db="EMBL/GenBank/DDBJ databases">
        <authorList>
            <person name="Palmer J.M."/>
        </authorList>
    </citation>
    <scope>NUCLEOTIDE SEQUENCE [LARGE SCALE GENOMIC DNA]</scope>
    <source>
        <strain evidence="1 2">AT_MEX2019</strain>
        <tissue evidence="1">Muscle</tissue>
    </source>
</reference>